<comment type="caution">
    <text evidence="1">The sequence shown here is derived from an EMBL/GenBank/DDBJ whole genome shotgun (WGS) entry which is preliminary data.</text>
</comment>
<reference evidence="1 2" key="1">
    <citation type="submission" date="2020-07" db="EMBL/GenBank/DDBJ databases">
        <authorList>
            <person name="Feng X."/>
        </authorList>
    </citation>
    <scope>NUCLEOTIDE SEQUENCE [LARGE SCALE GENOMIC DNA]</scope>
    <source>
        <strain evidence="1 2">JCM14086</strain>
    </source>
</reference>
<name>A0A7X1AZ69_9BACT</name>
<organism evidence="1 2">
    <name type="scientific">Puniceicoccus vermicola</name>
    <dbReference type="NCBI Taxonomy" id="388746"/>
    <lineage>
        <taxon>Bacteria</taxon>
        <taxon>Pseudomonadati</taxon>
        <taxon>Verrucomicrobiota</taxon>
        <taxon>Opitutia</taxon>
        <taxon>Puniceicoccales</taxon>
        <taxon>Puniceicoccaceae</taxon>
        <taxon>Puniceicoccus</taxon>
    </lineage>
</organism>
<sequence length="54" mass="5576">MNQEIGRKNVNSGCIVSHLADVDIVGSAGKGIPVAQASCLWTDPTATGILPVDR</sequence>
<dbReference type="Proteomes" id="UP000525652">
    <property type="component" value="Unassembled WGS sequence"/>
</dbReference>
<dbReference type="AlphaFoldDB" id="A0A7X1AZ69"/>
<dbReference type="EMBL" id="JACHVA010000101">
    <property type="protein sequence ID" value="MBC2602639.1"/>
    <property type="molecule type" value="Genomic_DNA"/>
</dbReference>
<accession>A0A7X1AZ69</accession>
<keyword evidence="2" id="KW-1185">Reference proteome</keyword>
<dbReference type="RefSeq" id="WP_185693305.1">
    <property type="nucleotide sequence ID" value="NZ_JACHVA010000101.1"/>
</dbReference>
<evidence type="ECO:0000313" key="2">
    <source>
        <dbReference type="Proteomes" id="UP000525652"/>
    </source>
</evidence>
<protein>
    <submittedName>
        <fullName evidence="1">Uncharacterized protein</fullName>
    </submittedName>
</protein>
<evidence type="ECO:0000313" key="1">
    <source>
        <dbReference type="EMBL" id="MBC2602639.1"/>
    </source>
</evidence>
<gene>
    <name evidence="1" type="ORF">H5P30_12725</name>
</gene>
<proteinExistence type="predicted"/>